<dbReference type="InterPro" id="IPR012783">
    <property type="entry name" value="Znf_C4_TraR"/>
</dbReference>
<feature type="domain" description="Zinc finger DksA/TraR C4-type" evidence="5">
    <location>
        <begin position="35"/>
        <end position="64"/>
    </location>
</feature>
<dbReference type="KEGG" id="dej:AWY79_06945"/>
<name>A0A126QLT3_9BACT</name>
<reference evidence="7 9" key="2">
    <citation type="submission" date="2019-03" db="EMBL/GenBank/DDBJ databases">
        <title>Genomic Encyclopedia of Type Strains, Phase IV (KMG-IV): sequencing the most valuable type-strain genomes for metagenomic binning, comparative biology and taxonomic classification.</title>
        <authorList>
            <person name="Goeker M."/>
        </authorList>
    </citation>
    <scope>NUCLEOTIDE SEQUENCE [LARGE SCALE GENOMIC DNA]</scope>
    <source>
        <strain evidence="7 9">DSM 101483</strain>
    </source>
</reference>
<organism evidence="7 9">
    <name type="scientific">Pseudodesulfovibrio indicus</name>
    <dbReference type="NCBI Taxonomy" id="1716143"/>
    <lineage>
        <taxon>Bacteria</taxon>
        <taxon>Pseudomonadati</taxon>
        <taxon>Thermodesulfobacteriota</taxon>
        <taxon>Desulfovibrionia</taxon>
        <taxon>Desulfovibrionales</taxon>
        <taxon>Desulfovibrionaceae</taxon>
    </lineage>
</organism>
<keyword evidence="8" id="KW-1185">Reference proteome</keyword>
<dbReference type="Gene3D" id="1.20.120.910">
    <property type="entry name" value="DksA, coiled-coil domain"/>
    <property type="match status" value="1"/>
</dbReference>
<dbReference type="PROSITE" id="PS01102">
    <property type="entry name" value="ZF_DKSA_1"/>
    <property type="match status" value="1"/>
</dbReference>
<evidence type="ECO:0000313" key="6">
    <source>
        <dbReference type="EMBL" id="AMK10861.1"/>
    </source>
</evidence>
<gene>
    <name evidence="6" type="ORF">AWY79_06945</name>
    <name evidence="7" type="ORF">EDC59_101257</name>
</gene>
<dbReference type="AlphaFoldDB" id="A0A126QLT3"/>
<dbReference type="NCBIfam" id="TIGR02419">
    <property type="entry name" value="C4_traR_proteo"/>
    <property type="match status" value="1"/>
</dbReference>
<dbReference type="Pfam" id="PF01258">
    <property type="entry name" value="zf-dskA_traR"/>
    <property type="match status" value="1"/>
</dbReference>
<dbReference type="Proteomes" id="UP000055611">
    <property type="component" value="Chromosome"/>
</dbReference>
<dbReference type="PROSITE" id="PS51128">
    <property type="entry name" value="ZF_DKSA_2"/>
    <property type="match status" value="1"/>
</dbReference>
<evidence type="ECO:0000256" key="1">
    <source>
        <dbReference type="ARBA" id="ARBA00022723"/>
    </source>
</evidence>
<keyword evidence="3" id="KW-0862">Zinc</keyword>
<dbReference type="InterPro" id="IPR020458">
    <property type="entry name" value="Znf_DskA_TraR_CS"/>
</dbReference>
<dbReference type="InterPro" id="IPR000962">
    <property type="entry name" value="Znf_DskA_TraR"/>
</dbReference>
<evidence type="ECO:0000256" key="4">
    <source>
        <dbReference type="PROSITE-ProRule" id="PRU00510"/>
    </source>
</evidence>
<dbReference type="PANTHER" id="PTHR38777:SF1">
    <property type="entry name" value="DNAK SUPPRESSOR PROTEIN"/>
    <property type="match status" value="1"/>
</dbReference>
<dbReference type="GO" id="GO:1900378">
    <property type="term" value="P:positive regulation of secondary metabolite biosynthetic process"/>
    <property type="evidence" value="ECO:0007669"/>
    <property type="project" value="TreeGrafter"/>
</dbReference>
<reference evidence="6 8" key="1">
    <citation type="journal article" date="2016" name="Front. Microbiol.">
        <title>Genome Sequence of the Piezophilic, Mesophilic Sulfate-Reducing Bacterium Desulfovibrio indicus J2T.</title>
        <authorList>
            <person name="Cao J."/>
            <person name="Maignien L."/>
            <person name="Shao Z."/>
            <person name="Alain K."/>
            <person name="Jebbar M."/>
        </authorList>
    </citation>
    <scope>NUCLEOTIDE SEQUENCE [LARGE SCALE GENOMIC DNA]</scope>
    <source>
        <strain evidence="6 8">J2</strain>
    </source>
</reference>
<dbReference type="SUPFAM" id="SSF57716">
    <property type="entry name" value="Glucocorticoid receptor-like (DNA-binding domain)"/>
    <property type="match status" value="1"/>
</dbReference>
<evidence type="ECO:0000313" key="7">
    <source>
        <dbReference type="EMBL" id="TDT91854.1"/>
    </source>
</evidence>
<evidence type="ECO:0000256" key="3">
    <source>
        <dbReference type="ARBA" id="ARBA00022833"/>
    </source>
</evidence>
<dbReference type="OrthoDB" id="962301at2"/>
<sequence length="69" mass="7767">MADECDMAQDMEALHRRIALESLHSATTGRNSLYYCEECGDPIPEARRQAVPGVRLCLECQEEADACHR</sequence>
<accession>A0A126QLT3</accession>
<protein>
    <submittedName>
        <fullName evidence="7">Phage/conjugal plasmid C-4 type zinc finger TraR family protein</fullName>
    </submittedName>
</protein>
<dbReference type="InterPro" id="IPR020460">
    <property type="entry name" value="Znf_C4-type_bac"/>
</dbReference>
<dbReference type="GO" id="GO:0008270">
    <property type="term" value="F:zinc ion binding"/>
    <property type="evidence" value="ECO:0007669"/>
    <property type="project" value="UniProtKB-KW"/>
</dbReference>
<dbReference type="EMBL" id="CP014206">
    <property type="protein sequence ID" value="AMK10861.1"/>
    <property type="molecule type" value="Genomic_DNA"/>
</dbReference>
<dbReference type="PRINTS" id="PR00618">
    <property type="entry name" value="DKSAZNFINGER"/>
</dbReference>
<evidence type="ECO:0000259" key="5">
    <source>
        <dbReference type="Pfam" id="PF01258"/>
    </source>
</evidence>
<evidence type="ECO:0000313" key="9">
    <source>
        <dbReference type="Proteomes" id="UP000295506"/>
    </source>
</evidence>
<dbReference type="EMBL" id="SOBK01000001">
    <property type="protein sequence ID" value="TDT91854.1"/>
    <property type="molecule type" value="Genomic_DNA"/>
</dbReference>
<evidence type="ECO:0000256" key="2">
    <source>
        <dbReference type="ARBA" id="ARBA00022771"/>
    </source>
</evidence>
<keyword evidence="2" id="KW-0863">Zinc-finger</keyword>
<dbReference type="Proteomes" id="UP000295506">
    <property type="component" value="Unassembled WGS sequence"/>
</dbReference>
<evidence type="ECO:0000313" key="8">
    <source>
        <dbReference type="Proteomes" id="UP000055611"/>
    </source>
</evidence>
<proteinExistence type="predicted"/>
<dbReference type="PANTHER" id="PTHR38777">
    <property type="entry name" value="FELS-2 PROPHAGE PROTEIN"/>
    <property type="match status" value="1"/>
</dbReference>
<feature type="zinc finger region" description="dksA C4-type" evidence="4">
    <location>
        <begin position="36"/>
        <end position="60"/>
    </location>
</feature>
<dbReference type="RefSeq" id="WP_066801920.1">
    <property type="nucleotide sequence ID" value="NZ_CP014206.1"/>
</dbReference>
<keyword evidence="1" id="KW-0479">Metal-binding</keyword>